<dbReference type="AlphaFoldDB" id="X1K8C5"/>
<sequence length="126" mass="14432">MQNYKIEIEIFEGKGGKLCKEGDKIIYPELEKEGICAWMYRGDGSKSYQVGQKFNYPEDVGKLCPWVLDSLSGIIHVLRFGGTLPWDYKETPYEKEFNLNGITTEFVRCIDPTDSGIIVKVTRIKI</sequence>
<organism evidence="1">
    <name type="scientific">marine sediment metagenome</name>
    <dbReference type="NCBI Taxonomy" id="412755"/>
    <lineage>
        <taxon>unclassified sequences</taxon>
        <taxon>metagenomes</taxon>
        <taxon>ecological metagenomes</taxon>
    </lineage>
</organism>
<accession>X1K8C5</accession>
<evidence type="ECO:0000313" key="1">
    <source>
        <dbReference type="EMBL" id="GAH86469.1"/>
    </source>
</evidence>
<name>X1K8C5_9ZZZZ</name>
<protein>
    <recommendedName>
        <fullName evidence="2">TIGR04076 family protein</fullName>
    </recommendedName>
</protein>
<reference evidence="1" key="1">
    <citation type="journal article" date="2014" name="Front. Microbiol.">
        <title>High frequency of phylogenetically diverse reductive dehalogenase-homologous genes in deep subseafloor sedimentary metagenomes.</title>
        <authorList>
            <person name="Kawai M."/>
            <person name="Futagami T."/>
            <person name="Toyoda A."/>
            <person name="Takaki Y."/>
            <person name="Nishi S."/>
            <person name="Hori S."/>
            <person name="Arai W."/>
            <person name="Tsubouchi T."/>
            <person name="Morono Y."/>
            <person name="Uchiyama I."/>
            <person name="Ito T."/>
            <person name="Fujiyama A."/>
            <person name="Inagaki F."/>
            <person name="Takami H."/>
        </authorList>
    </citation>
    <scope>NUCLEOTIDE SEQUENCE</scope>
    <source>
        <strain evidence="1">Expedition CK06-06</strain>
    </source>
</reference>
<proteinExistence type="predicted"/>
<comment type="caution">
    <text evidence="1">The sequence shown here is derived from an EMBL/GenBank/DDBJ whole genome shotgun (WGS) entry which is preliminary data.</text>
</comment>
<dbReference type="EMBL" id="BARU01042578">
    <property type="protein sequence ID" value="GAH86469.1"/>
    <property type="molecule type" value="Genomic_DNA"/>
</dbReference>
<evidence type="ECO:0008006" key="2">
    <source>
        <dbReference type="Google" id="ProtNLM"/>
    </source>
</evidence>
<gene>
    <name evidence="1" type="ORF">S03H2_65397</name>
</gene>